<evidence type="ECO:0000313" key="2">
    <source>
        <dbReference type="Proteomes" id="UP000239181"/>
    </source>
</evidence>
<gene>
    <name evidence="1" type="ORF">CQW29_20150</name>
</gene>
<accession>A0A2S9I772</accession>
<organism evidence="1 2">
    <name type="scientific">Pantoea coffeiphila</name>
    <dbReference type="NCBI Taxonomy" id="1465635"/>
    <lineage>
        <taxon>Bacteria</taxon>
        <taxon>Pseudomonadati</taxon>
        <taxon>Pseudomonadota</taxon>
        <taxon>Gammaproteobacteria</taxon>
        <taxon>Enterobacterales</taxon>
        <taxon>Erwiniaceae</taxon>
        <taxon>Pantoea</taxon>
    </lineage>
</organism>
<name>A0A2S9I772_9GAMM</name>
<proteinExistence type="predicted"/>
<dbReference type="AlphaFoldDB" id="A0A2S9I772"/>
<keyword evidence="2" id="KW-1185">Reference proteome</keyword>
<dbReference type="Proteomes" id="UP000239181">
    <property type="component" value="Unassembled WGS sequence"/>
</dbReference>
<dbReference type="RefSeq" id="WP_105594535.1">
    <property type="nucleotide sequence ID" value="NZ_PDET01000017.1"/>
</dbReference>
<protein>
    <submittedName>
        <fullName evidence="1">Uncharacterized protein</fullName>
    </submittedName>
</protein>
<dbReference type="EMBL" id="PDET01000017">
    <property type="protein sequence ID" value="PRD13574.1"/>
    <property type="molecule type" value="Genomic_DNA"/>
</dbReference>
<reference evidence="1 2" key="1">
    <citation type="submission" date="2017-10" db="EMBL/GenBank/DDBJ databases">
        <title>Draft genome of two endophytic bacteria isolated from 'guarana' Paullinia cupana (Mart.) Ducke.</title>
        <authorList>
            <person name="Siqueira K.A."/>
            <person name="Liotti R.G."/>
            <person name="Mendes T.A."/>
            <person name="Soares M.A."/>
        </authorList>
    </citation>
    <scope>NUCLEOTIDE SEQUENCE [LARGE SCALE GENOMIC DNA]</scope>
    <source>
        <strain evidence="1 2">342</strain>
    </source>
</reference>
<sequence length="103" mass="11716">MNITDEDKQARLLGEAAMNLILKRQKVSVDSLIQELNLQATDVKDPDRELLINDTCRWLRDYKRPGASSSTRFRTSQELEQSNVSDAQLIVISSNTSKSETEF</sequence>
<evidence type="ECO:0000313" key="1">
    <source>
        <dbReference type="EMBL" id="PRD13574.1"/>
    </source>
</evidence>
<dbReference type="OrthoDB" id="6505360at2"/>
<comment type="caution">
    <text evidence="1">The sequence shown here is derived from an EMBL/GenBank/DDBJ whole genome shotgun (WGS) entry which is preliminary data.</text>
</comment>